<evidence type="ECO:0000313" key="1">
    <source>
        <dbReference type="EMBL" id="KAK0602350.1"/>
    </source>
</evidence>
<gene>
    <name evidence="1" type="ORF">LWI29_032541</name>
</gene>
<proteinExistence type="predicted"/>
<organism evidence="1 2">
    <name type="scientific">Acer saccharum</name>
    <name type="common">Sugar maple</name>
    <dbReference type="NCBI Taxonomy" id="4024"/>
    <lineage>
        <taxon>Eukaryota</taxon>
        <taxon>Viridiplantae</taxon>
        <taxon>Streptophyta</taxon>
        <taxon>Embryophyta</taxon>
        <taxon>Tracheophyta</taxon>
        <taxon>Spermatophyta</taxon>
        <taxon>Magnoliopsida</taxon>
        <taxon>eudicotyledons</taxon>
        <taxon>Gunneridae</taxon>
        <taxon>Pentapetalae</taxon>
        <taxon>rosids</taxon>
        <taxon>malvids</taxon>
        <taxon>Sapindales</taxon>
        <taxon>Sapindaceae</taxon>
        <taxon>Hippocastanoideae</taxon>
        <taxon>Acereae</taxon>
        <taxon>Acer</taxon>
    </lineage>
</organism>
<reference evidence="1" key="1">
    <citation type="journal article" date="2022" name="Plant J.">
        <title>Strategies of tolerance reflected in two North American maple genomes.</title>
        <authorList>
            <person name="McEvoy S.L."/>
            <person name="Sezen U.U."/>
            <person name="Trouern-Trend A."/>
            <person name="McMahon S.M."/>
            <person name="Schaberg P.G."/>
            <person name="Yang J."/>
            <person name="Wegrzyn J.L."/>
            <person name="Swenson N.G."/>
        </authorList>
    </citation>
    <scope>NUCLEOTIDE SEQUENCE</scope>
    <source>
        <strain evidence="1">NS2018</strain>
    </source>
</reference>
<reference evidence="1" key="2">
    <citation type="submission" date="2023-06" db="EMBL/GenBank/DDBJ databases">
        <authorList>
            <person name="Swenson N.G."/>
            <person name="Wegrzyn J.L."/>
            <person name="Mcevoy S.L."/>
        </authorList>
    </citation>
    <scope>NUCLEOTIDE SEQUENCE</scope>
    <source>
        <strain evidence="1">NS2018</strain>
        <tissue evidence="1">Leaf</tissue>
    </source>
</reference>
<name>A0AA39W4I1_ACESA</name>
<dbReference type="Proteomes" id="UP001168877">
    <property type="component" value="Unassembled WGS sequence"/>
</dbReference>
<keyword evidence="2" id="KW-1185">Reference proteome</keyword>
<sequence length="162" mass="19041">MEDMKEGQIRGPTLEVEVWNKPTRAPSFIEPRPVTSSIVLHSQTSNYEQVRRVYDFVNSLSRVQSDVLFTFHNEARTTDKANREFLVKMKDLAHSALTEKHYDFKELLKMFVLPVYHRHIEAAFGGTRSFEPEDWWYDPAIRRSWANMEAAKIIVEVVYFLS</sequence>
<dbReference type="EMBL" id="JAUESC010000003">
    <property type="protein sequence ID" value="KAK0602350.1"/>
    <property type="molecule type" value="Genomic_DNA"/>
</dbReference>
<protein>
    <submittedName>
        <fullName evidence="1">Uncharacterized protein</fullName>
    </submittedName>
</protein>
<accession>A0AA39W4I1</accession>
<comment type="caution">
    <text evidence="1">The sequence shown here is derived from an EMBL/GenBank/DDBJ whole genome shotgun (WGS) entry which is preliminary data.</text>
</comment>
<dbReference type="AlphaFoldDB" id="A0AA39W4I1"/>
<evidence type="ECO:0000313" key="2">
    <source>
        <dbReference type="Proteomes" id="UP001168877"/>
    </source>
</evidence>